<dbReference type="InterPro" id="IPR000305">
    <property type="entry name" value="GIY-YIG_endonuc"/>
</dbReference>
<dbReference type="EMBL" id="CAACYI010000001">
    <property type="protein sequence ID" value="VFB17301.1"/>
    <property type="molecule type" value="Genomic_DNA"/>
</dbReference>
<dbReference type="Proteomes" id="UP000377798">
    <property type="component" value="Unassembled WGS sequence"/>
</dbReference>
<name>A0A8H2M9S3_9FIRM</name>
<organism evidence="2 3">
    <name type="scientific">Urinicoccus massiliensis</name>
    <dbReference type="NCBI Taxonomy" id="1723382"/>
    <lineage>
        <taxon>Bacteria</taxon>
        <taxon>Bacillati</taxon>
        <taxon>Bacillota</taxon>
        <taxon>Tissierellia</taxon>
        <taxon>Tissierellales</taxon>
        <taxon>Peptoniphilaceae</taxon>
        <taxon>Urinicoccus</taxon>
    </lineage>
</organism>
<accession>A0A8H2M9S3</accession>
<evidence type="ECO:0000259" key="1">
    <source>
        <dbReference type="PROSITE" id="PS50164"/>
    </source>
</evidence>
<comment type="caution">
    <text evidence="2">The sequence shown here is derived from an EMBL/GenBank/DDBJ whole genome shotgun (WGS) entry which is preliminary data.</text>
</comment>
<dbReference type="AlphaFoldDB" id="A0A8H2M9S3"/>
<protein>
    <recommendedName>
        <fullName evidence="1">GIY-YIG domain-containing protein</fullName>
    </recommendedName>
</protein>
<evidence type="ECO:0000313" key="2">
    <source>
        <dbReference type="EMBL" id="VFB17301.1"/>
    </source>
</evidence>
<dbReference type="RefSeq" id="WP_131749875.1">
    <property type="nucleotide sequence ID" value="NZ_CAACYI010000001.1"/>
</dbReference>
<feature type="domain" description="GIY-YIG" evidence="1">
    <location>
        <begin position="184"/>
        <end position="283"/>
    </location>
</feature>
<dbReference type="InterPro" id="IPR035901">
    <property type="entry name" value="GIY-YIG_endonuc_sf"/>
</dbReference>
<gene>
    <name evidence="2" type="ORF">NCTC13150_01888</name>
</gene>
<reference evidence="2 3" key="1">
    <citation type="submission" date="2019-02" db="EMBL/GenBank/DDBJ databases">
        <authorList>
            <consortium name="Pathogen Informatics"/>
        </authorList>
    </citation>
    <scope>NUCLEOTIDE SEQUENCE [LARGE SCALE GENOMIC DNA]</scope>
    <source>
        <strain evidence="2 3">3012STDY7089603</strain>
    </source>
</reference>
<dbReference type="SUPFAM" id="SSF82771">
    <property type="entry name" value="GIY-YIG endonuclease"/>
    <property type="match status" value="1"/>
</dbReference>
<keyword evidence="3" id="KW-1185">Reference proteome</keyword>
<dbReference type="Pfam" id="PF01541">
    <property type="entry name" value="GIY-YIG"/>
    <property type="match status" value="1"/>
</dbReference>
<dbReference type="CDD" id="cd10446">
    <property type="entry name" value="GIY-YIG_unchar_1"/>
    <property type="match status" value="1"/>
</dbReference>
<evidence type="ECO:0000313" key="3">
    <source>
        <dbReference type="Proteomes" id="UP000377798"/>
    </source>
</evidence>
<dbReference type="PROSITE" id="PS50164">
    <property type="entry name" value="GIY_YIG"/>
    <property type="match status" value="1"/>
</dbReference>
<sequence length="284" mass="33638">MIKLIDLIKTDDMDRTKIKFHKNEGDVNRQAYDMLLDEPDTWLRMNQWREDNNNHNLDSCKYLIGMAQYYPYGKDYYIFGGLYKVDEKHSEDFTCEGYKLEKVKDYEEYEKRLIVRISNPTKLALSYLRWYNNAQKDLEMEVYELAPSTKTLNFTGYQNVSLLHKDLVRIVSNDEPTYKQALSNVKGVYVITDIHTGKLYIGSASGNSNGIWQRWSCYANNIDPTGGDKEFSKIFGEDESYIKKYFKYSILEIFDTKTKEEDILARESYWKKVFETRQFGYNDN</sequence>
<proteinExistence type="predicted"/>
<dbReference type="Gene3D" id="3.40.1440.10">
    <property type="entry name" value="GIY-YIG endonuclease"/>
    <property type="match status" value="1"/>
</dbReference>